<proteinExistence type="predicted"/>
<sequence length="1277" mass="132628">MAVRTVSVLLTADIAAFRARMGEASRTANRTSNDIRTSMRNAGRTMTQVGESQRNALKAVQGGSIALIAAFGFAVAASARFEKAMSNVAAVTQASAGEMAGLRAAALEAGRTTAYSATQAAEAEFELAKAGIAVADIAGGALKGSLNLAAAAQIDLSEAAEISATTMTVFGLKGKDVGHIADVLAAAANKSATDVHQLGLSFKMTAQVAAQTGLTLEDTTGAMALFASEGLKGSDAGTSFKVMLQRLTPQSKEAQATMDRLGFSAYDANGNFVGLHEVAQRMKEAFGNLTPEARNAAMGVIFGSDAVRAAGILYKHGEAGVRKYTDAVDDQGYAAAVAATKMNNLIGDLELLKSALETALIESGSAANAALRDMVQWVTRLVNVYNGLPPALQQTAGVMTGLVGVLGLAAASMLLLLPRIMLVRRELAAMGVTAATVRAQMMTLGKLGLVLGTLTALAWGIDTVVRQLDNASPSVAKLTNSMLDFERKGKATGEAARLFGESLDGVGEAAARIAHPGVLDRFEDFFSTFDPMAEGGPGLEKARTQLKAIDESLSSLVQSGATKEAARQFALYAAEAEKGGTSTEKFRTLLPGYAETLAGADTQTKLAADSQGQLGSEAATTADELADQRTEAEKLTDALSTLNGVAIDAAQKEISFRDSLRSLTEAVKENGTSLDVTTAKGSAVKGAFLDAADAAMAHAQSVAEQQGSMEAGNAVLGANISALRMAMDQAGFTKKQIDDLTASYLRLPQSAATSITAPGAVKAALEVDRLYMEVAGLQPGKTVTIKAPTSAAIKELRAAGYQVKAIPGSKSVKVTAPTGTAVANAEALKRAIDNLRSRTITVTTRHVVTGDTARARGSHGSQLRAGGGRIRRYAEGGSVWGFPAGGMVAGPGSSTSDSIPAWLSNGEYVIRAAAVSKYGLAMFDQINAMRLASGGAVGYAKGGKAKKTPQSVLTARRELPGDFGDFSRSLTKAAGDIRTASNALIADLKKLGSAGWKLAGQVDRTSRKLQTMAAQRDRIRARITEAKEYASTQRTSAMDFMALGEGRDAAALIQGLKEQQSAAFWFRRNTASLEKRGLHKDLLAQVIAEGPGGALASKLLGANSSEFAQLNQLARRGSTLATSIGRTTADAMYDAGRMAGAGFLTGLQAQEKALQQQMSKLGKSMVASIKKALKIKSPSQVMRDQVGRQLGAGLVQGMDQSLVDVQAAGSRMSAAAVNAAWGRPLTGAVVSPGGGTFEGPLYLDSGEFLGVVRGVVRPMLRESEQRQARRAKVGRAT</sequence>
<dbReference type="PANTHER" id="PTHR37813">
    <property type="entry name" value="FELS-2 PROPHAGE PROTEIN"/>
    <property type="match status" value="1"/>
</dbReference>
<keyword evidence="5" id="KW-1185">Reference proteome</keyword>
<dbReference type="PANTHER" id="PTHR37813:SF1">
    <property type="entry name" value="FELS-2 PROPHAGE PROTEIN"/>
    <property type="match status" value="1"/>
</dbReference>
<evidence type="ECO:0000313" key="4">
    <source>
        <dbReference type="EMBL" id="GFH34286.1"/>
    </source>
</evidence>
<dbReference type="Pfam" id="PF10145">
    <property type="entry name" value="PhageMin_Tail"/>
    <property type="match status" value="1"/>
</dbReference>
<comment type="caution">
    <text evidence="4">The sequence shown here is derived from an EMBL/GenBank/DDBJ whole genome shotgun (WGS) entry which is preliminary data.</text>
</comment>
<dbReference type="Proteomes" id="UP000484988">
    <property type="component" value="Unassembled WGS sequence"/>
</dbReference>
<name>A0A6A0AMW4_9ACTN</name>
<dbReference type="EMBL" id="BLLG01000001">
    <property type="protein sequence ID" value="GFH34286.1"/>
    <property type="molecule type" value="Genomic_DNA"/>
</dbReference>
<gene>
    <name evidence="4" type="ORF">SCWH03_05000</name>
</gene>
<evidence type="ECO:0000313" key="5">
    <source>
        <dbReference type="Proteomes" id="UP000484988"/>
    </source>
</evidence>
<keyword evidence="2" id="KW-0812">Transmembrane</keyword>
<organism evidence="4 5">
    <name type="scientific">Streptomyces pacificus</name>
    <dbReference type="NCBI Taxonomy" id="2705029"/>
    <lineage>
        <taxon>Bacteria</taxon>
        <taxon>Bacillati</taxon>
        <taxon>Actinomycetota</taxon>
        <taxon>Actinomycetes</taxon>
        <taxon>Kitasatosporales</taxon>
        <taxon>Streptomycetaceae</taxon>
        <taxon>Streptomyces</taxon>
    </lineage>
</organism>
<reference evidence="4 5" key="1">
    <citation type="submission" date="2020-02" db="EMBL/GenBank/DDBJ databases">
        <title>Whole Genome Shotgun Sequence of Streptomyces sp. strain CWH03.</title>
        <authorList>
            <person name="Dohra H."/>
            <person name="Kodani S."/>
            <person name="Yamamura H."/>
        </authorList>
    </citation>
    <scope>NUCLEOTIDE SEQUENCE [LARGE SCALE GENOMIC DNA]</scope>
    <source>
        <strain evidence="4 5">CWH03</strain>
    </source>
</reference>
<protein>
    <submittedName>
        <fullName evidence="4">Phage tail tape measure protein</fullName>
    </submittedName>
</protein>
<evidence type="ECO:0000256" key="1">
    <source>
        <dbReference type="ARBA" id="ARBA00022612"/>
    </source>
</evidence>
<keyword evidence="2" id="KW-0472">Membrane</keyword>
<dbReference type="InterPro" id="IPR010090">
    <property type="entry name" value="Phage_tape_meas"/>
</dbReference>
<dbReference type="RefSeq" id="WP_173261053.1">
    <property type="nucleotide sequence ID" value="NZ_BLLG01000001.1"/>
</dbReference>
<evidence type="ECO:0000256" key="2">
    <source>
        <dbReference type="SAM" id="Phobius"/>
    </source>
</evidence>
<keyword evidence="2" id="KW-1133">Transmembrane helix</keyword>
<dbReference type="NCBIfam" id="TIGR01760">
    <property type="entry name" value="tape_meas_TP901"/>
    <property type="match status" value="1"/>
</dbReference>
<feature type="domain" description="Phage tail tape measure protein" evidence="3">
    <location>
        <begin position="104"/>
        <end position="303"/>
    </location>
</feature>
<evidence type="ECO:0000259" key="3">
    <source>
        <dbReference type="Pfam" id="PF10145"/>
    </source>
</evidence>
<accession>A0A6A0AMW4</accession>
<feature type="transmembrane region" description="Helical" evidence="2">
    <location>
        <begin position="398"/>
        <end position="422"/>
    </location>
</feature>
<keyword evidence="1" id="KW-1188">Viral release from host cell</keyword>
<dbReference type="AlphaFoldDB" id="A0A6A0AMW4"/>
<feature type="transmembrane region" description="Helical" evidence="2">
    <location>
        <begin position="443"/>
        <end position="461"/>
    </location>
</feature>